<feature type="region of interest" description="Disordered" evidence="1">
    <location>
        <begin position="1"/>
        <end position="63"/>
    </location>
</feature>
<name>X0W893_9ZZZZ</name>
<sequence>MESAKQERKNLLDINPIAKHASGGSWMSKHSKSAMHMGHSPAEMGHSPAEMGHESPAEMHGGFHAGDAAKAFAGAAIKTAKKVKAAGKKIAKAVSADLFEGGSERKRKLREARGGAKPAEVFKK</sequence>
<protein>
    <submittedName>
        <fullName evidence="2">Uncharacterized protein</fullName>
    </submittedName>
</protein>
<gene>
    <name evidence="2" type="ORF">S01H1_55682</name>
</gene>
<organism evidence="2">
    <name type="scientific">marine sediment metagenome</name>
    <dbReference type="NCBI Taxonomy" id="412755"/>
    <lineage>
        <taxon>unclassified sequences</taxon>
        <taxon>metagenomes</taxon>
        <taxon>ecological metagenomes</taxon>
    </lineage>
</organism>
<accession>X0W893</accession>
<evidence type="ECO:0000313" key="2">
    <source>
        <dbReference type="EMBL" id="GAG26830.1"/>
    </source>
</evidence>
<dbReference type="EMBL" id="BARS01036207">
    <property type="protein sequence ID" value="GAG26830.1"/>
    <property type="molecule type" value="Genomic_DNA"/>
</dbReference>
<evidence type="ECO:0000256" key="1">
    <source>
        <dbReference type="SAM" id="MobiDB-lite"/>
    </source>
</evidence>
<feature type="compositionally biased region" description="Basic and acidic residues" evidence="1">
    <location>
        <begin position="1"/>
        <end position="11"/>
    </location>
</feature>
<dbReference type="AlphaFoldDB" id="X0W893"/>
<reference evidence="2" key="1">
    <citation type="journal article" date="2014" name="Front. Microbiol.">
        <title>High frequency of phylogenetically diverse reductive dehalogenase-homologous genes in deep subseafloor sedimentary metagenomes.</title>
        <authorList>
            <person name="Kawai M."/>
            <person name="Futagami T."/>
            <person name="Toyoda A."/>
            <person name="Takaki Y."/>
            <person name="Nishi S."/>
            <person name="Hori S."/>
            <person name="Arai W."/>
            <person name="Tsubouchi T."/>
            <person name="Morono Y."/>
            <person name="Uchiyama I."/>
            <person name="Ito T."/>
            <person name="Fujiyama A."/>
            <person name="Inagaki F."/>
            <person name="Takami H."/>
        </authorList>
    </citation>
    <scope>NUCLEOTIDE SEQUENCE</scope>
    <source>
        <strain evidence="2">Expedition CK06-06</strain>
    </source>
</reference>
<feature type="region of interest" description="Disordered" evidence="1">
    <location>
        <begin position="100"/>
        <end position="124"/>
    </location>
</feature>
<comment type="caution">
    <text evidence="2">The sequence shown here is derived from an EMBL/GenBank/DDBJ whole genome shotgun (WGS) entry which is preliminary data.</text>
</comment>
<proteinExistence type="predicted"/>